<dbReference type="EMBL" id="JAICCE010000002">
    <property type="protein sequence ID" value="KAG9280321.1"/>
    <property type="molecule type" value="Genomic_DNA"/>
</dbReference>
<keyword evidence="1" id="KW-0732">Signal</keyword>
<proteinExistence type="predicted"/>
<sequence>MRWMIWTLLTLAALIHSCPGERRKRSCAQVNCLARKINPAMIKDMLHTVQRISKSLPVITPLIYAEKNRTIVVIIKLLKIYEDLVFTKLWKNDQEGPKEFTDYFHRLKDEVGHCVSTCSLLHATLASEELVYAVGDFQTVLNWISIDSDPKLSVNKCQK</sequence>
<feature type="chain" id="PRO_5035880906" evidence="1">
    <location>
        <begin position="21"/>
        <end position="159"/>
    </location>
</feature>
<evidence type="ECO:0000256" key="1">
    <source>
        <dbReference type="SAM" id="SignalP"/>
    </source>
</evidence>
<reference evidence="2 3" key="1">
    <citation type="submission" date="2021-07" db="EMBL/GenBank/DDBJ databases">
        <authorList>
            <person name="Imarazene B."/>
            <person name="Zahm M."/>
            <person name="Klopp C."/>
            <person name="Cabau C."/>
            <person name="Beille S."/>
            <person name="Jouanno E."/>
            <person name="Castinel A."/>
            <person name="Lluch J."/>
            <person name="Gil L."/>
            <person name="Kuchtly C."/>
            <person name="Lopez Roques C."/>
            <person name="Donnadieu C."/>
            <person name="Parrinello H."/>
            <person name="Journot L."/>
            <person name="Du K."/>
            <person name="Schartl M."/>
            <person name="Retaux S."/>
            <person name="Guiguen Y."/>
        </authorList>
    </citation>
    <scope>NUCLEOTIDE SEQUENCE [LARGE SCALE GENOMIC DNA]</scope>
    <source>
        <strain evidence="2">Pach_M1</strain>
        <tissue evidence="2">Testis</tissue>
    </source>
</reference>
<protein>
    <submittedName>
        <fullName evidence="2">Interleukin-26</fullName>
    </submittedName>
</protein>
<name>A0A8T2MHL9_ASTMX</name>
<gene>
    <name evidence="2" type="ORF">AMEX_G3012</name>
</gene>
<dbReference type="Proteomes" id="UP000752171">
    <property type="component" value="Unassembled WGS sequence"/>
</dbReference>
<evidence type="ECO:0000313" key="3">
    <source>
        <dbReference type="Proteomes" id="UP000752171"/>
    </source>
</evidence>
<evidence type="ECO:0000313" key="2">
    <source>
        <dbReference type="EMBL" id="KAG9280321.1"/>
    </source>
</evidence>
<dbReference type="AlphaFoldDB" id="A0A8T2MHL9"/>
<feature type="signal peptide" evidence="1">
    <location>
        <begin position="1"/>
        <end position="20"/>
    </location>
</feature>
<accession>A0A8T2MHL9</accession>
<comment type="caution">
    <text evidence="2">The sequence shown here is derived from an EMBL/GenBank/DDBJ whole genome shotgun (WGS) entry which is preliminary data.</text>
</comment>
<organism evidence="2 3">
    <name type="scientific">Astyanax mexicanus</name>
    <name type="common">Blind cave fish</name>
    <name type="synonym">Astyanax fasciatus mexicanus</name>
    <dbReference type="NCBI Taxonomy" id="7994"/>
    <lineage>
        <taxon>Eukaryota</taxon>
        <taxon>Metazoa</taxon>
        <taxon>Chordata</taxon>
        <taxon>Craniata</taxon>
        <taxon>Vertebrata</taxon>
        <taxon>Euteleostomi</taxon>
        <taxon>Actinopterygii</taxon>
        <taxon>Neopterygii</taxon>
        <taxon>Teleostei</taxon>
        <taxon>Ostariophysi</taxon>
        <taxon>Characiformes</taxon>
        <taxon>Characoidei</taxon>
        <taxon>Acestrorhamphidae</taxon>
        <taxon>Acestrorhamphinae</taxon>
        <taxon>Astyanax</taxon>
    </lineage>
</organism>